<dbReference type="Gene3D" id="3.40.50.1820">
    <property type="entry name" value="alpha/beta hydrolase"/>
    <property type="match status" value="1"/>
</dbReference>
<dbReference type="STRING" id="1123008.GCA_000380985_02573"/>
<dbReference type="InterPro" id="IPR036514">
    <property type="entry name" value="SGNH_hydro_sf"/>
</dbReference>
<keyword evidence="1" id="KW-1133">Transmembrane helix</keyword>
<comment type="caution">
    <text evidence="4">The sequence shown here is derived from an EMBL/GenBank/DDBJ whole genome shotgun (WGS) entry which is preliminary data.</text>
</comment>
<dbReference type="Gene3D" id="3.40.50.1110">
    <property type="entry name" value="SGNH hydrolase"/>
    <property type="match status" value="1"/>
</dbReference>
<dbReference type="SUPFAM" id="SSF53474">
    <property type="entry name" value="alpha/beta-Hydrolases"/>
    <property type="match status" value="1"/>
</dbReference>
<keyword evidence="1" id="KW-0812">Transmembrane</keyword>
<evidence type="ECO:0000256" key="1">
    <source>
        <dbReference type="SAM" id="Phobius"/>
    </source>
</evidence>
<dbReference type="InterPro" id="IPR050261">
    <property type="entry name" value="FrsA_esterase"/>
</dbReference>
<dbReference type="InterPro" id="IPR025890">
    <property type="entry name" value="Abhydrolase_bac"/>
</dbReference>
<name>A0A101HDU7_9BACT</name>
<evidence type="ECO:0000259" key="3">
    <source>
        <dbReference type="Pfam" id="PF16227"/>
    </source>
</evidence>
<dbReference type="GO" id="GO:0008236">
    <property type="term" value="F:serine-type peptidase activity"/>
    <property type="evidence" value="ECO:0007669"/>
    <property type="project" value="InterPro"/>
</dbReference>
<dbReference type="Pfam" id="PF00326">
    <property type="entry name" value="Peptidase_S9"/>
    <property type="match status" value="1"/>
</dbReference>
<dbReference type="GO" id="GO:0016788">
    <property type="term" value="F:hydrolase activity, acting on ester bonds"/>
    <property type="evidence" value="ECO:0007669"/>
    <property type="project" value="UniProtKB-ARBA"/>
</dbReference>
<dbReference type="Pfam" id="PF12715">
    <property type="entry name" value="Abhydrolase_7"/>
    <property type="match status" value="1"/>
</dbReference>
<organism evidence="4 5">
    <name type="scientific">Proteiniphilum acetatigenes</name>
    <dbReference type="NCBI Taxonomy" id="294710"/>
    <lineage>
        <taxon>Bacteria</taxon>
        <taxon>Pseudomonadati</taxon>
        <taxon>Bacteroidota</taxon>
        <taxon>Bacteroidia</taxon>
        <taxon>Bacteroidales</taxon>
        <taxon>Dysgonomonadaceae</taxon>
        <taxon>Proteiniphilum</taxon>
    </lineage>
</organism>
<dbReference type="Proteomes" id="UP000053860">
    <property type="component" value="Unassembled WGS sequence"/>
</dbReference>
<feature type="domain" description="DUF4886" evidence="3">
    <location>
        <begin position="98"/>
        <end position="151"/>
    </location>
</feature>
<evidence type="ECO:0008006" key="6">
    <source>
        <dbReference type="Google" id="ProtNLM"/>
    </source>
</evidence>
<dbReference type="InterPro" id="IPR001375">
    <property type="entry name" value="Peptidase_S9_cat"/>
</dbReference>
<evidence type="ECO:0000313" key="4">
    <source>
        <dbReference type="EMBL" id="KUK74430.1"/>
    </source>
</evidence>
<dbReference type="EMBL" id="LGGN01000428">
    <property type="protein sequence ID" value="KUK74430.1"/>
    <property type="molecule type" value="Genomic_DNA"/>
</dbReference>
<keyword evidence="1" id="KW-0472">Membrane</keyword>
<evidence type="ECO:0000313" key="5">
    <source>
        <dbReference type="Proteomes" id="UP000053860"/>
    </source>
</evidence>
<dbReference type="InterPro" id="IPR032616">
    <property type="entry name" value="DUF4886"/>
</dbReference>
<feature type="transmembrane region" description="Helical" evidence="1">
    <location>
        <begin position="78"/>
        <end position="94"/>
    </location>
</feature>
<feature type="transmembrane region" description="Helical" evidence="1">
    <location>
        <begin position="47"/>
        <end position="71"/>
    </location>
</feature>
<accession>A0A101HDU7</accession>
<dbReference type="InterPro" id="IPR029058">
    <property type="entry name" value="AB_hydrolase_fold"/>
</dbReference>
<dbReference type="PANTHER" id="PTHR22946">
    <property type="entry name" value="DIENELACTONE HYDROLASE DOMAIN-CONTAINING PROTEIN-RELATED"/>
    <property type="match status" value="1"/>
</dbReference>
<reference evidence="5" key="1">
    <citation type="journal article" date="2015" name="MBio">
        <title>Genome-Resolved Metagenomic Analysis Reveals Roles for Candidate Phyla and Other Microbial Community Members in Biogeochemical Transformations in Oil Reservoirs.</title>
        <authorList>
            <person name="Hu P."/>
            <person name="Tom L."/>
            <person name="Singh A."/>
            <person name="Thomas B.C."/>
            <person name="Baker B.J."/>
            <person name="Piceno Y.M."/>
            <person name="Andersen G.L."/>
            <person name="Banfield J.F."/>
        </authorList>
    </citation>
    <scope>NUCLEOTIDE SEQUENCE [LARGE SCALE GENOMIC DNA]</scope>
</reference>
<feature type="non-terminal residue" evidence="4">
    <location>
        <position position="477"/>
    </location>
</feature>
<dbReference type="GO" id="GO:0006508">
    <property type="term" value="P:proteolysis"/>
    <property type="evidence" value="ECO:0007669"/>
    <property type="project" value="InterPro"/>
</dbReference>
<evidence type="ECO:0000259" key="2">
    <source>
        <dbReference type="Pfam" id="PF00326"/>
    </source>
</evidence>
<feature type="transmembrane region" description="Helical" evidence="1">
    <location>
        <begin position="15"/>
        <end position="35"/>
    </location>
</feature>
<proteinExistence type="predicted"/>
<feature type="domain" description="Peptidase S9 prolyl oligopeptidase catalytic" evidence="2">
    <location>
        <begin position="339"/>
        <end position="414"/>
    </location>
</feature>
<sequence length="477" mass="55215">MKDIIITSRRLKKEIYILSTCFIFAFLINIFSIIAFKTPWYEIFTQIGYVLVITLILYLLVAIARVVAFLIKKLINKFTLIFLMFCISIFSVHAKQIKLLAIGNSFSSDAIEYYLYGLAEANGDTIRIENMYVGGCSLEKHYNNAVNNPDKITPDELSEDSWRTIAPYFYPPKEYLYCFHGYRTPLQFYDGTLVKDRTDWRKRREEIRSRWMEMMGEWPPILDQQEFEIIGKEKREDFIQYKVRFYWTPNEQTEGYLLVPDKRGKKPAVITVFYEPETAVGIGGKPYRDFAYQLVKRGFVTLSLGTSETTKNKTYSIYYPNRENATIQPLSALAYAAANALEALSKVEDVDPERIGIVGHSYGGKWAMFASCLYDKFACAAWVDPGIVFDETKGSNVNYWEPWYLGYYQPPWDKTWSKTGENAKGLYPRLRKEGYDLHELHALMAPRPFLVSGGSSDPVERWIPLNHTIAVNKLLGY</sequence>
<dbReference type="Pfam" id="PF16227">
    <property type="entry name" value="DUF4886"/>
    <property type="match status" value="1"/>
</dbReference>
<dbReference type="AlphaFoldDB" id="A0A101HDU7"/>
<gene>
    <name evidence="4" type="ORF">XD92_1658</name>
</gene>
<protein>
    <recommendedName>
        <fullName evidence="6">Peptidase S9 prolyl oligopeptidase catalytic domain-containing protein</fullName>
    </recommendedName>
</protein>